<evidence type="ECO:0000256" key="4">
    <source>
        <dbReference type="ARBA" id="ARBA00023136"/>
    </source>
</evidence>
<dbReference type="NCBIfam" id="TIGR01352">
    <property type="entry name" value="tonB_Cterm"/>
    <property type="match status" value="1"/>
</dbReference>
<keyword evidence="2" id="KW-0812">Transmembrane</keyword>
<evidence type="ECO:0000313" key="6">
    <source>
        <dbReference type="EMBL" id="MFD1631181.1"/>
    </source>
</evidence>
<evidence type="ECO:0000256" key="1">
    <source>
        <dbReference type="ARBA" id="ARBA00004167"/>
    </source>
</evidence>
<comment type="caution">
    <text evidence="6">The sequence shown here is derived from an EMBL/GenBank/DDBJ whole genome shotgun (WGS) entry which is preliminary data.</text>
</comment>
<reference evidence="7" key="1">
    <citation type="journal article" date="2019" name="Int. J. Syst. Evol. Microbiol.">
        <title>The Global Catalogue of Microorganisms (GCM) 10K type strain sequencing project: providing services to taxonomists for standard genome sequencing and annotation.</title>
        <authorList>
            <consortium name="The Broad Institute Genomics Platform"/>
            <consortium name="The Broad Institute Genome Sequencing Center for Infectious Disease"/>
            <person name="Wu L."/>
            <person name="Ma J."/>
        </authorList>
    </citation>
    <scope>NUCLEOTIDE SEQUENCE [LARGE SCALE GENOMIC DNA]</scope>
    <source>
        <strain evidence="7">CCUG 53762</strain>
    </source>
</reference>
<dbReference type="EMBL" id="JBHUDG010000043">
    <property type="protein sequence ID" value="MFD1631181.1"/>
    <property type="molecule type" value="Genomic_DNA"/>
</dbReference>
<dbReference type="Proteomes" id="UP001597118">
    <property type="component" value="Unassembled WGS sequence"/>
</dbReference>
<dbReference type="SUPFAM" id="SSF74653">
    <property type="entry name" value="TolA/TonB C-terminal domain"/>
    <property type="match status" value="1"/>
</dbReference>
<keyword evidence="4" id="KW-0472">Membrane</keyword>
<protein>
    <submittedName>
        <fullName evidence="6">TonB family protein</fullName>
    </submittedName>
</protein>
<sequence>MNTMIINHLSVIFIGWITFLQTPPQFKDGKNTLEQFLNNNKVYPSYSKNHCIEGTIYVSFKIDHNGNILYAKVDKGLGIDLDDEALRLIKLTSGKWTVSKPTYKTQKLVLPVSFTLDNPTCANKTTRDIKSAIANYQIQEQLQHTVFDYYEKKRKGENDPKMEAQIESLKKELGFDDNFIEQKLKEAQKMIQQKDIESACKTLNIIHKIGSSAADKLIEETCK</sequence>
<accession>A0ABW4IEI9</accession>
<name>A0ABW4IEI9_9SPHI</name>
<dbReference type="PROSITE" id="PS52015">
    <property type="entry name" value="TONB_CTD"/>
    <property type="match status" value="1"/>
</dbReference>
<proteinExistence type="predicted"/>
<evidence type="ECO:0000313" key="7">
    <source>
        <dbReference type="Proteomes" id="UP001597118"/>
    </source>
</evidence>
<dbReference type="Pfam" id="PF03544">
    <property type="entry name" value="TonB_C"/>
    <property type="match status" value="1"/>
</dbReference>
<dbReference type="InterPro" id="IPR037682">
    <property type="entry name" value="TonB_C"/>
</dbReference>
<keyword evidence="3" id="KW-1133">Transmembrane helix</keyword>
<organism evidence="6 7">
    <name type="scientific">Pseudopedobacter beijingensis</name>
    <dbReference type="NCBI Taxonomy" id="1207056"/>
    <lineage>
        <taxon>Bacteria</taxon>
        <taxon>Pseudomonadati</taxon>
        <taxon>Bacteroidota</taxon>
        <taxon>Sphingobacteriia</taxon>
        <taxon>Sphingobacteriales</taxon>
        <taxon>Sphingobacteriaceae</taxon>
        <taxon>Pseudopedobacter</taxon>
    </lineage>
</organism>
<evidence type="ECO:0000256" key="3">
    <source>
        <dbReference type="ARBA" id="ARBA00022989"/>
    </source>
</evidence>
<keyword evidence="7" id="KW-1185">Reference proteome</keyword>
<feature type="domain" description="TonB C-terminal" evidence="5">
    <location>
        <begin position="28"/>
        <end position="123"/>
    </location>
</feature>
<gene>
    <name evidence="6" type="ORF">ACFSAH_14995</name>
</gene>
<evidence type="ECO:0000259" key="5">
    <source>
        <dbReference type="PROSITE" id="PS52015"/>
    </source>
</evidence>
<evidence type="ECO:0000256" key="2">
    <source>
        <dbReference type="ARBA" id="ARBA00022692"/>
    </source>
</evidence>
<dbReference type="Gene3D" id="3.30.1150.10">
    <property type="match status" value="1"/>
</dbReference>
<comment type="subcellular location">
    <subcellularLocation>
        <location evidence="1">Membrane</location>
        <topology evidence="1">Single-pass membrane protein</topology>
    </subcellularLocation>
</comment>
<dbReference type="InterPro" id="IPR006260">
    <property type="entry name" value="TonB/TolA_C"/>
</dbReference>
<dbReference type="RefSeq" id="WP_379663550.1">
    <property type="nucleotide sequence ID" value="NZ_JBHUDG010000043.1"/>
</dbReference>